<protein>
    <submittedName>
        <fullName evidence="3">Uncharacterized protein</fullName>
    </submittedName>
</protein>
<gene>
    <name evidence="3" type="ORF">MACJ_003932</name>
</gene>
<dbReference type="GO" id="GO:0051015">
    <property type="term" value="F:actin filament binding"/>
    <property type="evidence" value="ECO:0007669"/>
    <property type="project" value="TreeGrafter"/>
</dbReference>
<keyword evidence="1" id="KW-0175">Coiled coil</keyword>
<dbReference type="GO" id="GO:0000146">
    <property type="term" value="F:microfilament motor activity"/>
    <property type="evidence" value="ECO:0007669"/>
    <property type="project" value="TreeGrafter"/>
</dbReference>
<dbReference type="GO" id="GO:0032982">
    <property type="term" value="C:myosin filament"/>
    <property type="evidence" value="ECO:0007669"/>
    <property type="project" value="TreeGrafter"/>
</dbReference>
<proteinExistence type="predicted"/>
<dbReference type="PANTHER" id="PTHR45615:SF40">
    <property type="entry name" value="MYOSIN HEAVY CHAIN, NON-MUSCLE"/>
    <property type="match status" value="1"/>
</dbReference>
<feature type="coiled-coil region" evidence="1">
    <location>
        <begin position="146"/>
        <end position="190"/>
    </location>
</feature>
<evidence type="ECO:0000256" key="2">
    <source>
        <dbReference type="SAM" id="MobiDB-lite"/>
    </source>
</evidence>
<feature type="region of interest" description="Disordered" evidence="2">
    <location>
        <begin position="1037"/>
        <end position="1114"/>
    </location>
</feature>
<feature type="compositionally biased region" description="Basic and acidic residues" evidence="2">
    <location>
        <begin position="1050"/>
        <end position="1068"/>
    </location>
</feature>
<feature type="compositionally biased region" description="Low complexity" evidence="2">
    <location>
        <begin position="206"/>
        <end position="216"/>
    </location>
</feature>
<organism evidence="3 4">
    <name type="scientific">Theileria orientalis</name>
    <dbReference type="NCBI Taxonomy" id="68886"/>
    <lineage>
        <taxon>Eukaryota</taxon>
        <taxon>Sar</taxon>
        <taxon>Alveolata</taxon>
        <taxon>Apicomplexa</taxon>
        <taxon>Aconoidasida</taxon>
        <taxon>Piroplasmida</taxon>
        <taxon>Theileriidae</taxon>
        <taxon>Theileria</taxon>
    </lineage>
</organism>
<sequence>MSVPFTDRCHRDATISVYVYQPFLAYRWTMCPIRPLDGVHIPVTGWPGAHVLPGAIGVIIIKIKWVECPGSGVVTSANDPELTLDSSGKIAGTEKEITEKVKEKQKQKVQKIIVIYQPWVLVRWNRIDWDETQYRKWAEWEQSAIKEESDEAQKGLKREQQKLEEADQQVESVMDKIEKLDKEIEALELKGVTVDAGSSGGDAGKKASTGQQQLTPEQEQLLAKKRERASLYEQVYEELEKWAGRKGLVKNAEERLEKAQKAMKEWDNYNRDPNDRKSKRTELITKSEEDVKKARESLEERKNELKGEKESKINDMKKDLEESTKERDDLKAKLASAKNKDKPELEKQIQQAKKVVDLFDEEVKFFEEEKKLKGELDNARKELNELVAKVEKSADAAEKQTLEQEVQKAEQKLEQAVSALKKHDQDRLNKRIEGKKKQLEEEKKQLNELKAKLDKATKDKDKKALGKQIQQVQEKVKFLEVQVKELEATKARDELKNKLESANKELDDLMKKLEKTVDTSEKQQLETKLKQSIESLQKAETDLNELVVQQMNNKKIDEKKKELEWAKKELEELKTKLASAKSKDKPKLQEQVKEAEENVKSLEAEVKLKSELENAIKQNDMAKIQAAEKALEKHEADQMNKKIAANKQELEKATKELDDLKTKLQSATKDKDKKALGEQVNEAEQKVQLLDAEAKLLETSKALEELMPKLEKAVDASEKQTLEQQVQQAEQKLEEAEQEWEKLAEQKKKAELEDQKKKELERAKEVLGDQLYKLEVLKAEIKEIETQVQQAELAVDEKSQTLEDNQFITVWMKKTDYELMEIGRTRAGKSVPVVIAEQVVMVPEQDNDWKYTEKCFGENEEAEGEKLKSLGKAWVEKNEALSQASTHQRLTTLNAQTARQNVEIDWAGSGDGGISALFGGRDTTSVLSRATFMTTWGGNDEFNQVRQTRYDKKLKSGGVVIHGQQGWHRLYSWGGMGLGHVAAGSGVKVQTIKAGTTMVVEDHNKQKRQTEVKKDMTVYDGGSRSVWDTSGSLKLAGVHETTAQQTRKPALTEEQRKERRKQLEEEWKASQQQKNAGKEQSESSGPRLVLTVKTKQPEVLVESSTSAGAAGIRA</sequence>
<feature type="region of interest" description="Disordered" evidence="2">
    <location>
        <begin position="419"/>
        <end position="440"/>
    </location>
</feature>
<dbReference type="GO" id="GO:0005737">
    <property type="term" value="C:cytoplasm"/>
    <property type="evidence" value="ECO:0007669"/>
    <property type="project" value="TreeGrafter"/>
</dbReference>
<reference evidence="3" key="1">
    <citation type="submission" date="2022-07" db="EMBL/GenBank/DDBJ databases">
        <title>Evaluation of T. orientalis genome assembly methods using nanopore sequencing and analysis of variation between genomes.</title>
        <authorList>
            <person name="Yam J."/>
            <person name="Micallef M.L."/>
            <person name="Liu M."/>
            <person name="Djordjevic S.P."/>
            <person name="Bogema D.R."/>
            <person name="Jenkins C."/>
        </authorList>
    </citation>
    <scope>NUCLEOTIDE SEQUENCE</scope>
    <source>
        <strain evidence="3">Fish Creek</strain>
    </source>
</reference>
<dbReference type="GO" id="GO:0016460">
    <property type="term" value="C:myosin II complex"/>
    <property type="evidence" value="ECO:0007669"/>
    <property type="project" value="TreeGrafter"/>
</dbReference>
<feature type="compositionally biased region" description="Basic and acidic residues" evidence="2">
    <location>
        <begin position="421"/>
        <end position="440"/>
    </location>
</feature>
<dbReference type="Proteomes" id="UP000244803">
    <property type="component" value="Chromosome 4"/>
</dbReference>
<evidence type="ECO:0000313" key="4">
    <source>
        <dbReference type="Proteomes" id="UP000244803"/>
    </source>
</evidence>
<dbReference type="EMBL" id="CP056067">
    <property type="protein sequence ID" value="UVC54390.1"/>
    <property type="molecule type" value="Genomic_DNA"/>
</dbReference>
<accession>A0A976SKQ7</accession>
<dbReference type="PANTHER" id="PTHR45615">
    <property type="entry name" value="MYOSIN HEAVY CHAIN, NON-MUSCLE"/>
    <property type="match status" value="1"/>
</dbReference>
<feature type="region of interest" description="Disordered" evidence="2">
    <location>
        <begin position="194"/>
        <end position="216"/>
    </location>
</feature>
<evidence type="ECO:0000256" key="1">
    <source>
        <dbReference type="SAM" id="Coils"/>
    </source>
</evidence>
<dbReference type="AlphaFoldDB" id="A0A976SKQ7"/>
<feature type="region of interest" description="Disordered" evidence="2">
    <location>
        <begin position="263"/>
        <end position="346"/>
    </location>
</feature>
<evidence type="ECO:0000313" key="3">
    <source>
        <dbReference type="EMBL" id="UVC54390.1"/>
    </source>
</evidence>
<name>A0A976SKQ7_THEOR</name>